<dbReference type="PANTHER" id="PTHR45677:SF8">
    <property type="entry name" value="CYSTEINE SULFINIC ACID DECARBOXYLASE"/>
    <property type="match status" value="1"/>
</dbReference>
<dbReference type="EC" id="4.1.1.86" evidence="9"/>
<feature type="region of interest" description="Disordered" evidence="8">
    <location>
        <begin position="1"/>
        <end position="27"/>
    </location>
</feature>
<sequence>MTTSLLYDTEATPTSAPLQTPEIPHPDAVGTVSDRDARTDALLGAHSADEYTSLMHDVVDSLGERFRTTELAASAKDRSGLQAAVDAVDLDTAGVGNYEALREVDALYADNAVWFHHPSYVAHLNCPVAVPAVAAEAMLAAINTSVDTYDQSEVATLMERRLIDWTCGHLGFADGDGIFTSGGTQSNLQALFLARENVLAEAARDVDTGDAESRGGGPDLGAPNRRDLLSRLRILATDQAHFSVSRAAFLLGLDAEAVVAVPTDQSGRMDAEALNASLLAIEANDQIAMAVVATAGTTDLGVIDPLETIAEICESANVWLHVDAAYGGGLLWAPQRAHLLDGVSRATSVTIDFHKTFFQPVSSSALLIRDASLFAPTIHHHDYLNPEAEAQEADAEPNQVDKSLQTTRRFDALKLWATLRARGAGEIGSMLDTICDLATDVRALLEEQADFEVLGASDLSTVLFRFTPATADQATCDELVPLIRRVLFRAGRAAIARTIIDGRPWLKLTLLNPDTRIDDVTAVLDLVRATGHGILAGRDLEDAATEGGAA</sequence>
<dbReference type="RefSeq" id="WP_338063748.1">
    <property type="nucleotide sequence ID" value="NZ_FXYX01000001.1"/>
</dbReference>
<evidence type="ECO:0000256" key="4">
    <source>
        <dbReference type="ARBA" id="ARBA00022898"/>
    </source>
</evidence>
<keyword evidence="5 7" id="KW-0456">Lyase</keyword>
<evidence type="ECO:0000256" key="1">
    <source>
        <dbReference type="ARBA" id="ARBA00001933"/>
    </source>
</evidence>
<proteinExistence type="inferred from homology"/>
<dbReference type="GO" id="GO:0004058">
    <property type="term" value="F:aromatic-L-amino-acid decarboxylase activity"/>
    <property type="evidence" value="ECO:0007669"/>
    <property type="project" value="UniProtKB-ARBA"/>
</dbReference>
<dbReference type="AlphaFoldDB" id="A0A2H1HNS9"/>
<dbReference type="Pfam" id="PF00282">
    <property type="entry name" value="Pyridoxal_deC"/>
    <property type="match status" value="1"/>
</dbReference>
<feature type="compositionally biased region" description="Polar residues" evidence="8">
    <location>
        <begin position="1"/>
        <end position="18"/>
    </location>
</feature>
<evidence type="ECO:0000256" key="7">
    <source>
        <dbReference type="RuleBase" id="RU000382"/>
    </source>
</evidence>
<dbReference type="PANTHER" id="PTHR45677">
    <property type="entry name" value="GLUTAMATE DECARBOXYLASE-RELATED"/>
    <property type="match status" value="1"/>
</dbReference>
<evidence type="ECO:0000256" key="8">
    <source>
        <dbReference type="SAM" id="MobiDB-lite"/>
    </source>
</evidence>
<dbReference type="InterPro" id="IPR015422">
    <property type="entry name" value="PyrdxlP-dep_Trfase_small"/>
</dbReference>
<reference evidence="10" key="1">
    <citation type="submission" date="2017-03" db="EMBL/GenBank/DDBJ databases">
        <authorList>
            <person name="Monnet C."/>
        </authorList>
    </citation>
    <scope>NUCLEOTIDE SEQUENCE [LARGE SCALE GENOMIC DNA]</scope>
    <source>
        <strain evidence="10">ATCC 49514</strain>
    </source>
</reference>
<keyword evidence="10" id="KW-1185">Reference proteome</keyword>
<dbReference type="GO" id="GO:0019752">
    <property type="term" value="P:carboxylic acid metabolic process"/>
    <property type="evidence" value="ECO:0007669"/>
    <property type="project" value="InterPro"/>
</dbReference>
<comment type="similarity">
    <text evidence="2 7">Belongs to the group II decarboxylase family.</text>
</comment>
<dbReference type="InterPro" id="IPR015421">
    <property type="entry name" value="PyrdxlP-dep_Trfase_major"/>
</dbReference>
<dbReference type="GO" id="GO:0005737">
    <property type="term" value="C:cytoplasm"/>
    <property type="evidence" value="ECO:0007669"/>
    <property type="project" value="TreeGrafter"/>
</dbReference>
<keyword evidence="3" id="KW-0210">Decarboxylase</keyword>
<dbReference type="Gene3D" id="3.90.1150.10">
    <property type="entry name" value="Aspartate Aminotransferase, domain 1"/>
    <property type="match status" value="1"/>
</dbReference>
<feature type="modified residue" description="N6-(pyridoxal phosphate)lysine" evidence="6">
    <location>
        <position position="355"/>
    </location>
</feature>
<dbReference type="InterPro" id="IPR015424">
    <property type="entry name" value="PyrdxlP-dep_Trfase"/>
</dbReference>
<dbReference type="Gene3D" id="3.40.640.10">
    <property type="entry name" value="Type I PLP-dependent aspartate aminotransferase-like (Major domain)"/>
    <property type="match status" value="1"/>
</dbReference>
<comment type="cofactor">
    <cofactor evidence="1 6 7">
        <name>pyridoxal 5'-phosphate</name>
        <dbReference type="ChEBI" id="CHEBI:597326"/>
    </cofactor>
</comment>
<evidence type="ECO:0000313" key="10">
    <source>
        <dbReference type="Proteomes" id="UP000234382"/>
    </source>
</evidence>
<organism evidence="9 10">
    <name type="scientific">Brevibacterium iodinum ATCC 49514</name>
    <dbReference type="NCBI Taxonomy" id="1255616"/>
    <lineage>
        <taxon>Bacteria</taxon>
        <taxon>Bacillati</taxon>
        <taxon>Actinomycetota</taxon>
        <taxon>Actinomycetes</taxon>
        <taxon>Micrococcales</taxon>
        <taxon>Brevibacteriaceae</taxon>
        <taxon>Brevibacterium</taxon>
    </lineage>
</organism>
<evidence type="ECO:0000256" key="3">
    <source>
        <dbReference type="ARBA" id="ARBA00022793"/>
    </source>
</evidence>
<dbReference type="InterPro" id="IPR002129">
    <property type="entry name" value="PyrdxlP-dep_de-COase"/>
</dbReference>
<dbReference type="GO" id="GO:0030170">
    <property type="term" value="F:pyridoxal phosphate binding"/>
    <property type="evidence" value="ECO:0007669"/>
    <property type="project" value="InterPro"/>
</dbReference>
<evidence type="ECO:0000313" key="9">
    <source>
        <dbReference type="EMBL" id="SMX64578.1"/>
    </source>
</evidence>
<evidence type="ECO:0000256" key="6">
    <source>
        <dbReference type="PIRSR" id="PIRSR602129-50"/>
    </source>
</evidence>
<protein>
    <submittedName>
        <fullName evidence="9">L-2,4-diaminobutyrate decarboxylase</fullName>
        <ecNumber evidence="9">4.1.1.86</ecNumber>
    </submittedName>
</protein>
<dbReference type="GO" id="GO:0033983">
    <property type="term" value="F:diaminobutyrate decarboxylase activity"/>
    <property type="evidence" value="ECO:0007669"/>
    <property type="project" value="UniProtKB-EC"/>
</dbReference>
<dbReference type="EMBL" id="FXYX01000001">
    <property type="protein sequence ID" value="SMX64578.1"/>
    <property type="molecule type" value="Genomic_DNA"/>
</dbReference>
<evidence type="ECO:0000256" key="5">
    <source>
        <dbReference type="ARBA" id="ARBA00023239"/>
    </source>
</evidence>
<dbReference type="Proteomes" id="UP000234382">
    <property type="component" value="Unassembled WGS sequence"/>
</dbReference>
<name>A0A2H1HNS9_9MICO</name>
<keyword evidence="4 6" id="KW-0663">Pyridoxal phosphate</keyword>
<accession>A0A2H1HNS9</accession>
<gene>
    <name evidence="9" type="ORF">BI49514_00075</name>
</gene>
<dbReference type="SUPFAM" id="SSF53383">
    <property type="entry name" value="PLP-dependent transferases"/>
    <property type="match status" value="1"/>
</dbReference>
<evidence type="ECO:0000256" key="2">
    <source>
        <dbReference type="ARBA" id="ARBA00009533"/>
    </source>
</evidence>